<dbReference type="SUPFAM" id="SSF49265">
    <property type="entry name" value="Fibronectin type III"/>
    <property type="match status" value="1"/>
</dbReference>
<sequence length="594" mass="66110">MNIQSRYSLTKNAFSRFVLYDLPYGSELTLYVFENDKPSLITSSVRLEDEGSRSRYLEGQPLPESPSQNSEPCSECLLEYILQSNTEGNNTSPSPHIVILVTTQEYLNVSRYLALKQQLLESEIQLHVFLFPSVNEYESHNIPLYKLLSETGGQLVAVQEDILGNLYRGFINAVGGDKAHDLVLQKYLPTEDEEDLSVQFVVDAALSQSLQISFSGLQFETAPLEYGRTTINGPGIQNIFLKKQELVPAWIFQVPSPQPGTYTVSTRRKRDAISPVLLTVAGKTNETEDPLAVKVWTEILTETKIIPPPVLIFAEIKRGSYPVNEASVVAYVHHPRNQTISEFPLIDDGLGDIDVTRGDGIYTRYFTDFTAPGFYNVYVKFGGLNNSADLLEGPSAKCCGSFFPSRRRIDTGPFQREAGPATFEVEAINETDVYPPARITDLKVVWNSDRIFALKWTAVGDDYDSGVATAYEVKLFPIRFLVSYQFSHSGLEVYSATVETTPLAVYGTMLYHTATLSKKTHGGVYYFFVRALDDAGNAGLLSNAVPVLVENANYSGSINCEDEDLPVAEKRDGSAFTSRPFFFLILLLVILLLL</sequence>
<evidence type="ECO:0000313" key="4">
    <source>
        <dbReference type="Proteomes" id="UP000054359"/>
    </source>
</evidence>
<dbReference type="Proteomes" id="UP000054359">
    <property type="component" value="Unassembled WGS sequence"/>
</dbReference>
<dbReference type="InterPro" id="IPR036116">
    <property type="entry name" value="FN3_sf"/>
</dbReference>
<dbReference type="OrthoDB" id="687730at2759"/>
<accession>A0A087UZ72</accession>
<dbReference type="AlphaFoldDB" id="A0A087UZ72"/>
<gene>
    <name evidence="3" type="ORF">X975_20440</name>
</gene>
<dbReference type="OMA" id="LWSEFRY"/>
<dbReference type="InterPro" id="IPR013783">
    <property type="entry name" value="Ig-like_fold"/>
</dbReference>
<dbReference type="EMBL" id="KK122409">
    <property type="protein sequence ID" value="KFM82661.1"/>
    <property type="molecule type" value="Genomic_DNA"/>
</dbReference>
<evidence type="ECO:0000313" key="3">
    <source>
        <dbReference type="EMBL" id="KFM82661.1"/>
    </source>
</evidence>
<protein>
    <submittedName>
        <fullName evidence="3">Calcium-activated chloride channel regulator 1</fullName>
    </submittedName>
</protein>
<dbReference type="Gene3D" id="2.60.40.10">
    <property type="entry name" value="Immunoglobulins"/>
    <property type="match status" value="1"/>
</dbReference>
<organism evidence="3 4">
    <name type="scientific">Stegodyphus mimosarum</name>
    <name type="common">African social velvet spider</name>
    <dbReference type="NCBI Taxonomy" id="407821"/>
    <lineage>
        <taxon>Eukaryota</taxon>
        <taxon>Metazoa</taxon>
        <taxon>Ecdysozoa</taxon>
        <taxon>Arthropoda</taxon>
        <taxon>Chelicerata</taxon>
        <taxon>Arachnida</taxon>
        <taxon>Araneae</taxon>
        <taxon>Araneomorphae</taxon>
        <taxon>Entelegynae</taxon>
        <taxon>Eresoidea</taxon>
        <taxon>Eresidae</taxon>
        <taxon>Stegodyphus</taxon>
    </lineage>
</organism>
<evidence type="ECO:0000256" key="2">
    <source>
        <dbReference type="SAM" id="Phobius"/>
    </source>
</evidence>
<reference evidence="3 4" key="1">
    <citation type="submission" date="2013-11" db="EMBL/GenBank/DDBJ databases">
        <title>Genome sequencing of Stegodyphus mimosarum.</title>
        <authorList>
            <person name="Bechsgaard J."/>
        </authorList>
    </citation>
    <scope>NUCLEOTIDE SEQUENCE [LARGE SCALE GENOMIC DNA]</scope>
</reference>
<keyword evidence="2" id="KW-0812">Transmembrane</keyword>
<dbReference type="STRING" id="407821.A0A087UZ72"/>
<feature type="region of interest" description="Disordered" evidence="1">
    <location>
        <begin position="52"/>
        <end position="71"/>
    </location>
</feature>
<keyword evidence="2" id="KW-1133">Transmembrane helix</keyword>
<evidence type="ECO:0000256" key="1">
    <source>
        <dbReference type="SAM" id="MobiDB-lite"/>
    </source>
</evidence>
<name>A0A087UZ72_STEMI</name>
<keyword evidence="2" id="KW-0472">Membrane</keyword>
<feature type="transmembrane region" description="Helical" evidence="2">
    <location>
        <begin position="576"/>
        <end position="593"/>
    </location>
</feature>
<proteinExistence type="predicted"/>
<keyword evidence="4" id="KW-1185">Reference proteome</keyword>
<feature type="non-terminal residue" evidence="3">
    <location>
        <position position="594"/>
    </location>
</feature>